<keyword evidence="7" id="KW-0325">Glycoprotein</keyword>
<dbReference type="Gene3D" id="2.60.40.10">
    <property type="entry name" value="Immunoglobulins"/>
    <property type="match status" value="1"/>
</dbReference>
<name>A0A7E4VJH1_PANRE</name>
<dbReference type="InterPro" id="IPR041625">
    <property type="entry name" value="Beta-mannosidase_Ig"/>
</dbReference>
<evidence type="ECO:0000256" key="1">
    <source>
        <dbReference type="ARBA" id="ARBA00000829"/>
    </source>
</evidence>
<dbReference type="InterPro" id="IPR008979">
    <property type="entry name" value="Galactose-bd-like_sf"/>
</dbReference>
<dbReference type="PANTHER" id="PTHR43730">
    <property type="entry name" value="BETA-MANNOSIDASE"/>
    <property type="match status" value="1"/>
</dbReference>
<keyword evidence="8" id="KW-0458">Lysosome</keyword>
<keyword evidence="9" id="KW-0326">Glycosidase</keyword>
<dbReference type="SUPFAM" id="SSF49785">
    <property type="entry name" value="Galactose-binding domain-like"/>
    <property type="match status" value="1"/>
</dbReference>
<comment type="subcellular location">
    <subcellularLocation>
        <location evidence="2">Lysosome</location>
    </subcellularLocation>
</comment>
<reference evidence="15" key="2">
    <citation type="submission" date="2020-10" db="UniProtKB">
        <authorList>
            <consortium name="WormBaseParasite"/>
        </authorList>
    </citation>
    <scope>IDENTIFICATION</scope>
</reference>
<evidence type="ECO:0000256" key="9">
    <source>
        <dbReference type="ARBA" id="ARBA00023295"/>
    </source>
</evidence>
<dbReference type="EC" id="3.2.1.25" evidence="4"/>
<feature type="signal peptide" evidence="11">
    <location>
        <begin position="1"/>
        <end position="20"/>
    </location>
</feature>
<dbReference type="Pfam" id="PF17753">
    <property type="entry name" value="Ig_mannosidase"/>
    <property type="match status" value="1"/>
</dbReference>
<evidence type="ECO:0000259" key="12">
    <source>
        <dbReference type="Pfam" id="PF17753"/>
    </source>
</evidence>
<evidence type="ECO:0000256" key="6">
    <source>
        <dbReference type="ARBA" id="ARBA00022801"/>
    </source>
</evidence>
<dbReference type="InterPro" id="IPR054593">
    <property type="entry name" value="Beta-mannosidase-like_N2"/>
</dbReference>
<dbReference type="SUPFAM" id="SSF51445">
    <property type="entry name" value="(Trans)glycosidases"/>
    <property type="match status" value="1"/>
</dbReference>
<dbReference type="InterPro" id="IPR017853">
    <property type="entry name" value="GH"/>
</dbReference>
<evidence type="ECO:0000256" key="5">
    <source>
        <dbReference type="ARBA" id="ARBA00022729"/>
    </source>
</evidence>
<dbReference type="Gene3D" id="3.20.20.80">
    <property type="entry name" value="Glycosidases"/>
    <property type="match status" value="1"/>
</dbReference>
<feature type="domain" description="Beta-mannosidase-like galactose-binding" evidence="13">
    <location>
        <begin position="37"/>
        <end position="216"/>
    </location>
</feature>
<evidence type="ECO:0000256" key="10">
    <source>
        <dbReference type="ARBA" id="ARBA00033445"/>
    </source>
</evidence>
<accession>A0A7E4VJH1</accession>
<evidence type="ECO:0000256" key="8">
    <source>
        <dbReference type="ARBA" id="ARBA00023228"/>
    </source>
</evidence>
<organism evidence="14 15">
    <name type="scientific">Panagrellus redivivus</name>
    <name type="common">Microworm</name>
    <dbReference type="NCBI Taxonomy" id="6233"/>
    <lineage>
        <taxon>Eukaryota</taxon>
        <taxon>Metazoa</taxon>
        <taxon>Ecdysozoa</taxon>
        <taxon>Nematoda</taxon>
        <taxon>Chromadorea</taxon>
        <taxon>Rhabditida</taxon>
        <taxon>Tylenchina</taxon>
        <taxon>Panagrolaimomorpha</taxon>
        <taxon>Panagrolaimoidea</taxon>
        <taxon>Panagrolaimidae</taxon>
        <taxon>Panagrellus</taxon>
    </lineage>
</organism>
<dbReference type="InterPro" id="IPR036156">
    <property type="entry name" value="Beta-gal/glucu_dom_sf"/>
</dbReference>
<keyword evidence="14" id="KW-1185">Reference proteome</keyword>
<dbReference type="InterPro" id="IPR050887">
    <property type="entry name" value="Beta-mannosidase_GH2"/>
</dbReference>
<evidence type="ECO:0000256" key="11">
    <source>
        <dbReference type="SAM" id="SignalP"/>
    </source>
</evidence>
<evidence type="ECO:0000256" key="4">
    <source>
        <dbReference type="ARBA" id="ARBA00012754"/>
    </source>
</evidence>
<dbReference type="AlphaFoldDB" id="A0A7E4VJH1"/>
<dbReference type="Pfam" id="PF22666">
    <property type="entry name" value="Glyco_hydro_2_N2"/>
    <property type="match status" value="1"/>
</dbReference>
<keyword evidence="6" id="KW-0378">Hydrolase</keyword>
<proteinExistence type="inferred from homology"/>
<evidence type="ECO:0000313" key="15">
    <source>
        <dbReference type="WBParaSite" id="Pan_g21540.t1"/>
    </source>
</evidence>
<dbReference type="FunFam" id="3.20.20.80:FF:000050">
    <property type="entry name" value="Beta-mannosidase B"/>
    <property type="match status" value="1"/>
</dbReference>
<dbReference type="InterPro" id="IPR013783">
    <property type="entry name" value="Ig-like_fold"/>
</dbReference>
<comment type="catalytic activity">
    <reaction evidence="1">
        <text>Hydrolysis of terminal, non-reducing beta-D-mannose residues in beta-D-mannosides.</text>
        <dbReference type="EC" id="3.2.1.25"/>
    </reaction>
</comment>
<evidence type="ECO:0000256" key="2">
    <source>
        <dbReference type="ARBA" id="ARBA00004371"/>
    </source>
</evidence>
<dbReference type="WBParaSite" id="Pan_g21540.t1">
    <property type="protein sequence ID" value="Pan_g21540.t1"/>
    <property type="gene ID" value="Pan_g21540"/>
</dbReference>
<dbReference type="GO" id="GO:0005764">
    <property type="term" value="C:lysosome"/>
    <property type="evidence" value="ECO:0007669"/>
    <property type="project" value="UniProtKB-SubCell"/>
</dbReference>
<evidence type="ECO:0000256" key="3">
    <source>
        <dbReference type="ARBA" id="ARBA00007401"/>
    </source>
</evidence>
<protein>
    <recommendedName>
        <fullName evidence="4">beta-mannosidase</fullName>
        <ecNumber evidence="4">3.2.1.25</ecNumber>
    </recommendedName>
    <alternativeName>
        <fullName evidence="10">Mannanase</fullName>
    </alternativeName>
</protein>
<reference evidence="14" key="1">
    <citation type="journal article" date="2013" name="Genetics">
        <title>The draft genome and transcriptome of Panagrellus redivivus are shaped by the harsh demands of a free-living lifestyle.</title>
        <authorList>
            <person name="Srinivasan J."/>
            <person name="Dillman A.R."/>
            <person name="Macchietto M.G."/>
            <person name="Heikkinen L."/>
            <person name="Lakso M."/>
            <person name="Fracchia K.M."/>
            <person name="Antoshechkin I."/>
            <person name="Mortazavi A."/>
            <person name="Wong G."/>
            <person name="Sternberg P.W."/>
        </authorList>
    </citation>
    <scope>NUCLEOTIDE SEQUENCE [LARGE SCALE GENOMIC DNA]</scope>
    <source>
        <strain evidence="14">MT8872</strain>
    </source>
</reference>
<comment type="similarity">
    <text evidence="3">Belongs to the glycosyl hydrolase 2 family.</text>
</comment>
<dbReference type="PANTHER" id="PTHR43730:SF1">
    <property type="entry name" value="BETA-MANNOSIDASE"/>
    <property type="match status" value="1"/>
</dbReference>
<dbReference type="GO" id="GO:0004567">
    <property type="term" value="F:beta-mannosidase activity"/>
    <property type="evidence" value="ECO:0007669"/>
    <property type="project" value="UniProtKB-EC"/>
</dbReference>
<keyword evidence="5 11" id="KW-0732">Signal</keyword>
<evidence type="ECO:0000259" key="13">
    <source>
        <dbReference type="Pfam" id="PF22666"/>
    </source>
</evidence>
<evidence type="ECO:0000313" key="14">
    <source>
        <dbReference type="Proteomes" id="UP000492821"/>
    </source>
</evidence>
<dbReference type="Proteomes" id="UP000492821">
    <property type="component" value="Unassembled WGS sequence"/>
</dbReference>
<evidence type="ECO:0000256" key="7">
    <source>
        <dbReference type="ARBA" id="ARBA00023180"/>
    </source>
</evidence>
<sequence length="913" mass="104328">MLKVKLIVFIVSLLFHATNALQTRQKHVIDLTAGPIWTFSSSNGSITGRSIPPGDIYSDLAANGIINDVLKVDNDVAYRWVAQTDWIYKLDFEANEALRNSDLIRLDFDGIDTVAKVYFNDLHLFHADNQFLEYKVRIDPRQLRQGNNTIKVKFASPVKYAAKKRDAYTTLKGHLVPPDCPLEIQHGECHPNFIRKSQASFSWDWGPSIPTVGLFRPVYIRYAYKALLNAVSPAVLPEGDHFKVAVDVDVDCTPFESFLMTLKTQLFIGDTSIDTMLKEQIFCPANGTFNRTISFPVSRSKISLWYPNGYGNATVYLLSTKLTADNYAISDQRLNYIGFRTIELIQDYVDQAHPSKGRNFYFKINDIPIFLKGSNLIPVSALGKPHFDDAHYLIDAAKLANMNTLRLWGGGLFETDDFYEYADRSGILLWHDLMFACALYPTDHHFLKSVSSEVELQVKRLRHHASILVWAGNNENEVAIQTNWWHVPHYNKTEMIEDYKVLYRDTLAPIVKDLDKSRPFLLSSPSNGIETDAVGGVADVPNSEKYGDIHYYNEFIDLWTESNYEIPRCATEFGVQSLPARSTFLDYINKTEYYYTSEATLHRQHHAGGAATLVSMTLSHFDNPPFSSNSTSSKFIGVFTYLTQLHQAIAIQTQTEHYRRWRGRLHADGRGNTMCALYWQLNDVWAAPTWSSIDVNREWKPLHYYARRFFAPVIVSMYLDTDDELYINVVSDRHDLVIKGIVIIDVYLWEANFTPIATLREDVYLNGSGSVQVFSPDFFTMYTGEDDDAPNKYLHRARLVDANNEKKLLAPVAFQPPRKFFRQHIFGDAKIVKLEKRTNTKYTVTLAATSIVPFVWLDLTDSFKKDYKAGFWFSDNAFMLVDETIEVQLNFYQPPNGVSITDLTVCRLDTCGL</sequence>
<dbReference type="Gene3D" id="2.60.120.260">
    <property type="entry name" value="Galactose-binding domain-like"/>
    <property type="match status" value="1"/>
</dbReference>
<dbReference type="FunFam" id="2.60.120.260:FF:000060">
    <property type="entry name" value="Probable beta-mannosidase"/>
    <property type="match status" value="1"/>
</dbReference>
<dbReference type="GO" id="GO:0006516">
    <property type="term" value="P:glycoprotein catabolic process"/>
    <property type="evidence" value="ECO:0007669"/>
    <property type="project" value="TreeGrafter"/>
</dbReference>
<feature type="chain" id="PRO_5028911898" description="beta-mannosidase" evidence="11">
    <location>
        <begin position="21"/>
        <end position="913"/>
    </location>
</feature>
<feature type="domain" description="Beta-mannosidase Ig-fold" evidence="12">
    <location>
        <begin position="828"/>
        <end position="891"/>
    </location>
</feature>
<dbReference type="SUPFAM" id="SSF49303">
    <property type="entry name" value="beta-Galactosidase/glucuronidase domain"/>
    <property type="match status" value="1"/>
</dbReference>